<name>A0ABP8EGD1_9MICO</name>
<keyword evidence="3" id="KW-1185">Reference proteome</keyword>
<dbReference type="Pfam" id="PF00378">
    <property type="entry name" value="ECH_1"/>
    <property type="match status" value="1"/>
</dbReference>
<proteinExistence type="inferred from homology"/>
<comment type="similarity">
    <text evidence="1">Belongs to the enoyl-CoA hydratase/isomerase family.</text>
</comment>
<dbReference type="InterPro" id="IPR001753">
    <property type="entry name" value="Enoyl-CoA_hydra/iso"/>
</dbReference>
<reference evidence="3" key="1">
    <citation type="journal article" date="2019" name="Int. J. Syst. Evol. Microbiol.">
        <title>The Global Catalogue of Microorganisms (GCM) 10K type strain sequencing project: providing services to taxonomists for standard genome sequencing and annotation.</title>
        <authorList>
            <consortium name="The Broad Institute Genomics Platform"/>
            <consortium name="The Broad Institute Genome Sequencing Center for Infectious Disease"/>
            <person name="Wu L."/>
            <person name="Ma J."/>
        </authorList>
    </citation>
    <scope>NUCLEOTIDE SEQUENCE [LARGE SCALE GENOMIC DNA]</scope>
    <source>
        <strain evidence="3">JCM 17458</strain>
    </source>
</reference>
<dbReference type="Proteomes" id="UP001501586">
    <property type="component" value="Unassembled WGS sequence"/>
</dbReference>
<accession>A0ABP8EGD1</accession>
<evidence type="ECO:0000313" key="3">
    <source>
        <dbReference type="Proteomes" id="UP001501586"/>
    </source>
</evidence>
<dbReference type="PANTHER" id="PTHR43459">
    <property type="entry name" value="ENOYL-COA HYDRATASE"/>
    <property type="match status" value="1"/>
</dbReference>
<dbReference type="Gene3D" id="3.90.226.10">
    <property type="entry name" value="2-enoyl-CoA Hydratase, Chain A, domain 1"/>
    <property type="match status" value="1"/>
</dbReference>
<organism evidence="2 3">
    <name type="scientific">Brevibacterium daeguense</name>
    <dbReference type="NCBI Taxonomy" id="909936"/>
    <lineage>
        <taxon>Bacteria</taxon>
        <taxon>Bacillati</taxon>
        <taxon>Actinomycetota</taxon>
        <taxon>Actinomycetes</taxon>
        <taxon>Micrococcales</taxon>
        <taxon>Brevibacteriaceae</taxon>
        <taxon>Brevibacterium</taxon>
    </lineage>
</organism>
<dbReference type="EMBL" id="BAABAZ010000004">
    <property type="protein sequence ID" value="GAA4283027.1"/>
    <property type="molecule type" value="Genomic_DNA"/>
</dbReference>
<comment type="caution">
    <text evidence="2">The sequence shown here is derived from an EMBL/GenBank/DDBJ whole genome shotgun (WGS) entry which is preliminary data.</text>
</comment>
<gene>
    <name evidence="2" type="ORF">GCM10022261_05580</name>
</gene>
<evidence type="ECO:0000313" key="2">
    <source>
        <dbReference type="EMBL" id="GAA4283027.1"/>
    </source>
</evidence>
<dbReference type="InterPro" id="IPR029045">
    <property type="entry name" value="ClpP/crotonase-like_dom_sf"/>
</dbReference>
<dbReference type="InterPro" id="IPR014748">
    <property type="entry name" value="Enoyl-CoA_hydra_C"/>
</dbReference>
<sequence>MSEQQTVTDQHLKVSVDNGVMTIQFNRPQALNAVTREVILALDEAIERAATEARAVVITGDERSFCSGADLAGAANSSGGGGGVGLDVVNALIRKIRDLQVPTVAAVSGPAAGVGCSLALICDYVVMSENSYLMLAFTRIGLMPDGGATALVAASAGRHRALRMALTAEKVKAPTALEWGLASEVASADTYLQRAQEIATTFAQGPTLSLGITEAAINQAALSELDAALDRELEGQATLSATADFKEGVQAFLQKRTAKFEGK</sequence>
<evidence type="ECO:0000256" key="1">
    <source>
        <dbReference type="ARBA" id="ARBA00005254"/>
    </source>
</evidence>
<dbReference type="CDD" id="cd06558">
    <property type="entry name" value="crotonase-like"/>
    <property type="match status" value="1"/>
</dbReference>
<dbReference type="RefSeq" id="WP_236864596.1">
    <property type="nucleotide sequence ID" value="NZ_BAABAZ010000004.1"/>
</dbReference>
<dbReference type="PANTHER" id="PTHR43459:SF1">
    <property type="entry name" value="EG:BACN32G11.4 PROTEIN"/>
    <property type="match status" value="1"/>
</dbReference>
<dbReference type="SUPFAM" id="SSF52096">
    <property type="entry name" value="ClpP/crotonase"/>
    <property type="match status" value="1"/>
</dbReference>
<protein>
    <submittedName>
        <fullName evidence="2">Enoyl-CoA hydratase</fullName>
    </submittedName>
</protein>
<dbReference type="Gene3D" id="1.10.12.10">
    <property type="entry name" value="Lyase 2-enoyl-coa Hydratase, Chain A, domain 2"/>
    <property type="match status" value="1"/>
</dbReference>